<keyword evidence="1" id="KW-0732">Signal</keyword>
<gene>
    <name evidence="2" type="ORF">SAMN04488001_2805</name>
</gene>
<feature type="chain" id="PRO_5011564150" description="DUF4864 domain-containing protein" evidence="1">
    <location>
        <begin position="20"/>
        <end position="134"/>
    </location>
</feature>
<dbReference type="Pfam" id="PF16156">
    <property type="entry name" value="DUF4864"/>
    <property type="match status" value="1"/>
</dbReference>
<dbReference type="EMBL" id="FNOI01000005">
    <property type="protein sequence ID" value="SDX26688.1"/>
    <property type="molecule type" value="Genomic_DNA"/>
</dbReference>
<organism evidence="2 3">
    <name type="scientific">Litoreibacter albidus</name>
    <dbReference type="NCBI Taxonomy" id="670155"/>
    <lineage>
        <taxon>Bacteria</taxon>
        <taxon>Pseudomonadati</taxon>
        <taxon>Pseudomonadota</taxon>
        <taxon>Alphaproteobacteria</taxon>
        <taxon>Rhodobacterales</taxon>
        <taxon>Roseobacteraceae</taxon>
        <taxon>Litoreibacter</taxon>
    </lineage>
</organism>
<protein>
    <recommendedName>
        <fullName evidence="4">DUF4864 domain-containing protein</fullName>
    </recommendedName>
</protein>
<accession>A0A1H3ABK2</accession>
<dbReference type="Proteomes" id="UP000199441">
    <property type="component" value="Unassembled WGS sequence"/>
</dbReference>
<dbReference type="AlphaFoldDB" id="A0A1H3ABK2"/>
<proteinExistence type="predicted"/>
<dbReference type="RefSeq" id="WP_244508642.1">
    <property type="nucleotide sequence ID" value="NZ_FNOI01000005.1"/>
</dbReference>
<evidence type="ECO:0000313" key="2">
    <source>
        <dbReference type="EMBL" id="SDX26688.1"/>
    </source>
</evidence>
<keyword evidence="3" id="KW-1185">Reference proteome</keyword>
<evidence type="ECO:0008006" key="4">
    <source>
        <dbReference type="Google" id="ProtNLM"/>
    </source>
</evidence>
<reference evidence="3" key="1">
    <citation type="submission" date="2016-10" db="EMBL/GenBank/DDBJ databases">
        <authorList>
            <person name="Varghese N."/>
            <person name="Submissions S."/>
        </authorList>
    </citation>
    <scope>NUCLEOTIDE SEQUENCE [LARGE SCALE GENOMIC DNA]</scope>
    <source>
        <strain evidence="3">DSM 26922</strain>
    </source>
</reference>
<evidence type="ECO:0000313" key="3">
    <source>
        <dbReference type="Proteomes" id="UP000199441"/>
    </source>
</evidence>
<sequence>MRVLFAVIFSMFVAQSAIAEERIADIETIIQSQVDAFLDQDTTTAFSYASPGLKRLFGTPERFGQMVQNGYPMVWAPSEIRFLELRRQGALLFQKVLIIDENGAPHVLEYNMMQVEQGWLIDGVEYLAAPPVGA</sequence>
<evidence type="ECO:0000256" key="1">
    <source>
        <dbReference type="SAM" id="SignalP"/>
    </source>
</evidence>
<dbReference type="STRING" id="670155.SAMN04488001_2805"/>
<feature type="signal peptide" evidence="1">
    <location>
        <begin position="1"/>
        <end position="19"/>
    </location>
</feature>
<name>A0A1H3ABK2_9RHOB</name>
<dbReference type="InterPro" id="IPR032347">
    <property type="entry name" value="DUF4864"/>
</dbReference>